<proteinExistence type="predicted"/>
<accession>A0A0A0EI78</accession>
<dbReference type="AlphaFoldDB" id="A0A0A0EI78"/>
<feature type="domain" description="DUF6950" evidence="1">
    <location>
        <begin position="3"/>
        <end position="108"/>
    </location>
</feature>
<evidence type="ECO:0000313" key="2">
    <source>
        <dbReference type="EMBL" id="KGM50671.1"/>
    </source>
</evidence>
<protein>
    <recommendedName>
        <fullName evidence="1">DUF6950 domain-containing protein</fullName>
    </recommendedName>
</protein>
<dbReference type="eggNOG" id="ENOG502ZW47">
    <property type="taxonomic scope" value="Bacteria"/>
</dbReference>
<sequence length="123" mass="13457">MHMAGAFDWTRRDCLRGPVRAFRGLWGVDPLAGAELDYSGPVSALRLARRFGGYEAWCRHHFTRNGLMPRDVPAPGDLVFLEFRPPFGIVLGLAIDAQVAAAQGAEGVRFHCGDIVGVMTCRS</sequence>
<keyword evidence="3" id="KW-1185">Reference proteome</keyword>
<evidence type="ECO:0000259" key="1">
    <source>
        <dbReference type="Pfam" id="PF22262"/>
    </source>
</evidence>
<name>A0A0A0EI78_9RHOB</name>
<dbReference type="Proteomes" id="UP000030004">
    <property type="component" value="Unassembled WGS sequence"/>
</dbReference>
<dbReference type="Pfam" id="PF22262">
    <property type="entry name" value="DUF6950"/>
    <property type="match status" value="1"/>
</dbReference>
<evidence type="ECO:0000313" key="3">
    <source>
        <dbReference type="Proteomes" id="UP000030004"/>
    </source>
</evidence>
<dbReference type="STRING" id="1461694.ATO9_04155"/>
<dbReference type="EMBL" id="AQQX01000001">
    <property type="protein sequence ID" value="KGM50671.1"/>
    <property type="molecule type" value="Genomic_DNA"/>
</dbReference>
<dbReference type="InterPro" id="IPR053802">
    <property type="entry name" value="DUF6950"/>
</dbReference>
<organism evidence="2 3">
    <name type="scientific">Pseudooceanicola atlanticus</name>
    <dbReference type="NCBI Taxonomy" id="1461694"/>
    <lineage>
        <taxon>Bacteria</taxon>
        <taxon>Pseudomonadati</taxon>
        <taxon>Pseudomonadota</taxon>
        <taxon>Alphaproteobacteria</taxon>
        <taxon>Rhodobacterales</taxon>
        <taxon>Paracoccaceae</taxon>
        <taxon>Pseudooceanicola</taxon>
    </lineage>
</organism>
<comment type="caution">
    <text evidence="2">The sequence shown here is derived from an EMBL/GenBank/DDBJ whole genome shotgun (WGS) entry which is preliminary data.</text>
</comment>
<reference evidence="2 3" key="1">
    <citation type="journal article" date="2015" name="Antonie Van Leeuwenhoek">
        <title>Pseudooceanicola atlanticus gen. nov. sp. nov., isolated from surface seawater of the Atlantic Ocean and reclassification of Oceanicola batsensis, Oceanicola marinus, Oceanicola nitratireducens, Oceanicola nanhaiensis, Oceanicola antarcticus and Oceanicola flagellatus, as Pseudooceanicola batsensis comb. nov., Pseudooceanicola marinus comb. nov., Pseudooceanicola nitratireducens comb. nov., Pseudooceanicola nanhaiensis comb. nov., Pseudooceanicola antarcticus comb. nov., and Pseudooceanicola flagellatus comb. nov.</title>
        <authorList>
            <person name="Lai Q."/>
            <person name="Li G."/>
            <person name="Liu X."/>
            <person name="Du Y."/>
            <person name="Sun F."/>
            <person name="Shao Z."/>
        </authorList>
    </citation>
    <scope>NUCLEOTIDE SEQUENCE [LARGE SCALE GENOMIC DNA]</scope>
    <source>
        <strain evidence="2 3">22II-s11g</strain>
    </source>
</reference>
<gene>
    <name evidence="2" type="ORF">ATO9_04155</name>
</gene>